<evidence type="ECO:0000313" key="3">
    <source>
        <dbReference type="EMBL" id="KIY92317.1"/>
    </source>
</evidence>
<dbReference type="Proteomes" id="UP000054498">
    <property type="component" value="Unassembled WGS sequence"/>
</dbReference>
<feature type="compositionally biased region" description="Low complexity" evidence="1">
    <location>
        <begin position="66"/>
        <end position="76"/>
    </location>
</feature>
<proteinExistence type="predicted"/>
<dbReference type="RefSeq" id="XP_013891337.1">
    <property type="nucleotide sequence ID" value="XM_014035883.1"/>
</dbReference>
<reference evidence="3 4" key="1">
    <citation type="journal article" date="2013" name="BMC Genomics">
        <title>Reconstruction of the lipid metabolism for the microalga Monoraphidium neglectum from its genome sequence reveals characteristics suitable for biofuel production.</title>
        <authorList>
            <person name="Bogen C."/>
            <person name="Al-Dilaimi A."/>
            <person name="Albersmeier A."/>
            <person name="Wichmann J."/>
            <person name="Grundmann M."/>
            <person name="Rupp O."/>
            <person name="Lauersen K.J."/>
            <person name="Blifernez-Klassen O."/>
            <person name="Kalinowski J."/>
            <person name="Goesmann A."/>
            <person name="Mussgnug J.H."/>
            <person name="Kruse O."/>
        </authorList>
    </citation>
    <scope>NUCLEOTIDE SEQUENCE [LARGE SCALE GENOMIC DNA]</scope>
    <source>
        <strain evidence="3 4">SAG 48.87</strain>
    </source>
</reference>
<gene>
    <name evidence="3" type="ORF">MNEG_15647</name>
</gene>
<dbReference type="EMBL" id="KK105739">
    <property type="protein sequence ID" value="KIY92317.1"/>
    <property type="molecule type" value="Genomic_DNA"/>
</dbReference>
<feature type="region of interest" description="Disordered" evidence="1">
    <location>
        <begin position="53"/>
        <end position="76"/>
    </location>
</feature>
<feature type="signal peptide" evidence="2">
    <location>
        <begin position="1"/>
        <end position="22"/>
    </location>
</feature>
<feature type="non-terminal residue" evidence="3">
    <location>
        <position position="126"/>
    </location>
</feature>
<dbReference type="GeneID" id="25733329"/>
<dbReference type="KEGG" id="mng:MNEG_15647"/>
<evidence type="ECO:0000256" key="2">
    <source>
        <dbReference type="SAM" id="SignalP"/>
    </source>
</evidence>
<protein>
    <submittedName>
        <fullName evidence="3">Uncharacterized protein</fullName>
    </submittedName>
</protein>
<name>A0A0D2IWH2_9CHLO</name>
<accession>A0A0D2IWH2</accession>
<evidence type="ECO:0000256" key="1">
    <source>
        <dbReference type="SAM" id="MobiDB-lite"/>
    </source>
</evidence>
<keyword evidence="4" id="KW-1185">Reference proteome</keyword>
<sequence>MAASLLLAAAVCLGSAAATGAAAPPGTCMRRREPWRPAPAVCAIPPELVHLGQGQQWGGRTKGNNQQLQQQQQQQQQASDAGVQLGFCAVTGDAAGDAAGAAAGARYIVRFNAYSAADDLRRQLQQ</sequence>
<organism evidence="3 4">
    <name type="scientific">Monoraphidium neglectum</name>
    <dbReference type="NCBI Taxonomy" id="145388"/>
    <lineage>
        <taxon>Eukaryota</taxon>
        <taxon>Viridiplantae</taxon>
        <taxon>Chlorophyta</taxon>
        <taxon>core chlorophytes</taxon>
        <taxon>Chlorophyceae</taxon>
        <taxon>CS clade</taxon>
        <taxon>Sphaeropleales</taxon>
        <taxon>Selenastraceae</taxon>
        <taxon>Monoraphidium</taxon>
    </lineage>
</organism>
<feature type="chain" id="PRO_5002261065" evidence="2">
    <location>
        <begin position="23"/>
        <end position="126"/>
    </location>
</feature>
<evidence type="ECO:0000313" key="4">
    <source>
        <dbReference type="Proteomes" id="UP000054498"/>
    </source>
</evidence>
<dbReference type="AlphaFoldDB" id="A0A0D2IWH2"/>
<keyword evidence="2" id="KW-0732">Signal</keyword>